<keyword evidence="3" id="KW-1185">Reference proteome</keyword>
<evidence type="ECO:0000313" key="2">
    <source>
        <dbReference type="EMBL" id="CAJ1881948.1"/>
    </source>
</evidence>
<feature type="transmembrane region" description="Helical" evidence="1">
    <location>
        <begin position="37"/>
        <end position="53"/>
    </location>
</feature>
<proteinExistence type="predicted"/>
<protein>
    <recommendedName>
        <fullName evidence="4">Transmembrane protein</fullName>
    </recommendedName>
</protein>
<gene>
    <name evidence="2" type="ORF">AYBTSS11_LOCUS2705</name>
</gene>
<keyword evidence="1" id="KW-0472">Membrane</keyword>
<organism evidence="2 3">
    <name type="scientific">Sphenostylis stenocarpa</name>
    <dbReference type="NCBI Taxonomy" id="92480"/>
    <lineage>
        <taxon>Eukaryota</taxon>
        <taxon>Viridiplantae</taxon>
        <taxon>Streptophyta</taxon>
        <taxon>Embryophyta</taxon>
        <taxon>Tracheophyta</taxon>
        <taxon>Spermatophyta</taxon>
        <taxon>Magnoliopsida</taxon>
        <taxon>eudicotyledons</taxon>
        <taxon>Gunneridae</taxon>
        <taxon>Pentapetalae</taxon>
        <taxon>rosids</taxon>
        <taxon>fabids</taxon>
        <taxon>Fabales</taxon>
        <taxon>Fabaceae</taxon>
        <taxon>Papilionoideae</taxon>
        <taxon>50 kb inversion clade</taxon>
        <taxon>NPAAA clade</taxon>
        <taxon>indigoferoid/millettioid clade</taxon>
        <taxon>Phaseoleae</taxon>
        <taxon>Sphenostylis</taxon>
    </lineage>
</organism>
<keyword evidence="1" id="KW-0812">Transmembrane</keyword>
<dbReference type="Proteomes" id="UP001189624">
    <property type="component" value="Chromosome 1"/>
</dbReference>
<dbReference type="AlphaFoldDB" id="A0AA86V6Z8"/>
<dbReference type="Gramene" id="rna-AYBTSS11_LOCUS2705">
    <property type="protein sequence ID" value="CAJ1881948.1"/>
    <property type="gene ID" value="gene-AYBTSS11_LOCUS2705"/>
</dbReference>
<sequence length="69" mass="8046">MDGVKPTKSEKIKPARTLSEKKYSLHYSSVSCHRRRSFFCLALAFAHFVYWASEVLEFRFGWKGMGLID</sequence>
<dbReference type="EMBL" id="OY731398">
    <property type="protein sequence ID" value="CAJ1881948.1"/>
    <property type="molecule type" value="Genomic_DNA"/>
</dbReference>
<keyword evidence="1" id="KW-1133">Transmembrane helix</keyword>
<evidence type="ECO:0008006" key="4">
    <source>
        <dbReference type="Google" id="ProtNLM"/>
    </source>
</evidence>
<name>A0AA86V6Z8_9FABA</name>
<accession>A0AA86V6Z8</accession>
<evidence type="ECO:0000313" key="3">
    <source>
        <dbReference type="Proteomes" id="UP001189624"/>
    </source>
</evidence>
<evidence type="ECO:0000256" key="1">
    <source>
        <dbReference type="SAM" id="Phobius"/>
    </source>
</evidence>
<reference evidence="2" key="1">
    <citation type="submission" date="2023-10" db="EMBL/GenBank/DDBJ databases">
        <authorList>
            <person name="Domelevo Entfellner J.-B."/>
        </authorList>
    </citation>
    <scope>NUCLEOTIDE SEQUENCE</scope>
</reference>